<dbReference type="Gene3D" id="3.40.50.1000">
    <property type="entry name" value="HAD superfamily/HAD-like"/>
    <property type="match status" value="1"/>
</dbReference>
<dbReference type="PANTHER" id="PTHR18901">
    <property type="entry name" value="2-DEOXYGLUCOSE-6-PHOSPHATE PHOSPHATASE 2"/>
    <property type="match status" value="1"/>
</dbReference>
<dbReference type="WBParaSite" id="jg2152.2">
    <property type="protein sequence ID" value="jg2152.2"/>
    <property type="gene ID" value="jg2152"/>
</dbReference>
<dbReference type="PANTHER" id="PTHR18901:SF38">
    <property type="entry name" value="PSEUDOURIDINE-5'-PHOSPHATASE"/>
    <property type="match status" value="1"/>
</dbReference>
<dbReference type="Pfam" id="PF13419">
    <property type="entry name" value="HAD_2"/>
    <property type="match status" value="1"/>
</dbReference>
<dbReference type="SFLD" id="SFLDG01129">
    <property type="entry name" value="C1.5:_HAD__Beta-PGM__Phosphata"/>
    <property type="match status" value="1"/>
</dbReference>
<organism evidence="1 2">
    <name type="scientific">Ditylenchus dipsaci</name>
    <dbReference type="NCBI Taxonomy" id="166011"/>
    <lineage>
        <taxon>Eukaryota</taxon>
        <taxon>Metazoa</taxon>
        <taxon>Ecdysozoa</taxon>
        <taxon>Nematoda</taxon>
        <taxon>Chromadorea</taxon>
        <taxon>Rhabditida</taxon>
        <taxon>Tylenchina</taxon>
        <taxon>Tylenchomorpha</taxon>
        <taxon>Sphaerularioidea</taxon>
        <taxon>Anguinidae</taxon>
        <taxon>Anguininae</taxon>
        <taxon>Ditylenchus</taxon>
    </lineage>
</organism>
<keyword evidence="1" id="KW-1185">Reference proteome</keyword>
<dbReference type="SFLD" id="SFLDS00003">
    <property type="entry name" value="Haloacid_Dehalogenase"/>
    <property type="match status" value="1"/>
</dbReference>
<accession>A0A915DM43</accession>
<dbReference type="InterPro" id="IPR023198">
    <property type="entry name" value="PGP-like_dom2"/>
</dbReference>
<name>A0A915DM43_9BILA</name>
<dbReference type="SUPFAM" id="SSF56784">
    <property type="entry name" value="HAD-like"/>
    <property type="match status" value="1"/>
</dbReference>
<dbReference type="InterPro" id="IPR023214">
    <property type="entry name" value="HAD_sf"/>
</dbReference>
<evidence type="ECO:0000313" key="2">
    <source>
        <dbReference type="WBParaSite" id="jg2152.2"/>
    </source>
</evidence>
<proteinExistence type="predicted"/>
<protein>
    <submittedName>
        <fullName evidence="2">Uncharacterized protein</fullName>
    </submittedName>
</protein>
<dbReference type="InterPro" id="IPR036412">
    <property type="entry name" value="HAD-like_sf"/>
</dbReference>
<dbReference type="Gene3D" id="1.10.150.240">
    <property type="entry name" value="Putative phosphatase, domain 2"/>
    <property type="match status" value="1"/>
</dbReference>
<reference evidence="2" key="1">
    <citation type="submission" date="2022-11" db="UniProtKB">
        <authorList>
            <consortium name="WormBaseParasite"/>
        </authorList>
    </citation>
    <scope>IDENTIFICATION</scope>
</reference>
<dbReference type="GO" id="GO:0016791">
    <property type="term" value="F:phosphatase activity"/>
    <property type="evidence" value="ECO:0007669"/>
    <property type="project" value="TreeGrafter"/>
</dbReference>
<dbReference type="InterPro" id="IPR041492">
    <property type="entry name" value="HAD_2"/>
</dbReference>
<dbReference type="AlphaFoldDB" id="A0A915DM43"/>
<sequence>MAKVDKKHTITHIIFDFDGVLIDSERQYSVANTKCLALFGRIFTVEMKNAQMGRKKAESVEVLLKMNGLNGSVTVNDYMRRYDLMLEEFIPQAVELPGASKLINHFHAHNLPLAICTGSDTEEFALKMRNYSHWLDKIPFKQVVLSGSDPEVKNGKPHPDPYLVTLTRFPVPPASPKSVLVFEDSVNGARSAITAGLTVIMVPQKEFLPANWEEVRQELEPQLAEILESLEEFVPEKYGLPAFC</sequence>
<evidence type="ECO:0000313" key="1">
    <source>
        <dbReference type="Proteomes" id="UP000887574"/>
    </source>
</evidence>
<dbReference type="Proteomes" id="UP000887574">
    <property type="component" value="Unplaced"/>
</dbReference>